<organism evidence="2 3">
    <name type="scientific">Cymbomonas tetramitiformis</name>
    <dbReference type="NCBI Taxonomy" id="36881"/>
    <lineage>
        <taxon>Eukaryota</taxon>
        <taxon>Viridiplantae</taxon>
        <taxon>Chlorophyta</taxon>
        <taxon>Pyramimonadophyceae</taxon>
        <taxon>Pyramimonadales</taxon>
        <taxon>Pyramimonadaceae</taxon>
        <taxon>Cymbomonas</taxon>
    </lineage>
</organism>
<feature type="region of interest" description="Disordered" evidence="1">
    <location>
        <begin position="177"/>
        <end position="204"/>
    </location>
</feature>
<feature type="compositionally biased region" description="Acidic residues" evidence="1">
    <location>
        <begin position="177"/>
        <end position="199"/>
    </location>
</feature>
<dbReference type="EMBL" id="LGRX02001940">
    <property type="protein sequence ID" value="KAK3285165.1"/>
    <property type="molecule type" value="Genomic_DNA"/>
</dbReference>
<comment type="caution">
    <text evidence="2">The sequence shown here is derived from an EMBL/GenBank/DDBJ whole genome shotgun (WGS) entry which is preliminary data.</text>
</comment>
<evidence type="ECO:0000313" key="2">
    <source>
        <dbReference type="EMBL" id="KAK3285165.1"/>
    </source>
</evidence>
<dbReference type="Proteomes" id="UP001190700">
    <property type="component" value="Unassembled WGS sequence"/>
</dbReference>
<accession>A0AAE0GVX3</accession>
<protein>
    <submittedName>
        <fullName evidence="2">Uncharacterized protein</fullName>
    </submittedName>
</protein>
<sequence length="338" mass="36618">MIEGLGLRLRLPLLPPFLLYSRWHRWPAYGINGFAYGCGCGINGSGFGYGRARACACACVAGGIGAIGAIGDCCAIGCACAVGGPAYGNNVFSYGSGGGGGIGGIGGPASLGRRRQREAEAVVGEVVVKWWVRVEVEAEAETEAEAEAGEAEAEAEWWVKWWVKWWVRVEVRVEVEAEAEAETEAETEAEAETETEAEAEAAARVGEEGKLNAARAHITIAVYKTRHAGCRTHGEMTLIASRDRGLYNRYNELTRVQKRAWSRLRFCASDVMNVTLAMIDGYSEAHAPVIAARVMANVYHVKLVSRHIDNHPTDTITQMHTLTRNLICVESMQQGQNS</sequence>
<gene>
    <name evidence="2" type="ORF">CYMTET_7221</name>
</gene>
<reference evidence="2 3" key="1">
    <citation type="journal article" date="2015" name="Genome Biol. Evol.">
        <title>Comparative Genomics of a Bacterivorous Green Alga Reveals Evolutionary Causalities and Consequences of Phago-Mixotrophic Mode of Nutrition.</title>
        <authorList>
            <person name="Burns J.A."/>
            <person name="Paasch A."/>
            <person name="Narechania A."/>
            <person name="Kim E."/>
        </authorList>
    </citation>
    <scope>NUCLEOTIDE SEQUENCE [LARGE SCALE GENOMIC DNA]</scope>
    <source>
        <strain evidence="2 3">PLY_AMNH</strain>
    </source>
</reference>
<name>A0AAE0GVX3_9CHLO</name>
<keyword evidence="3" id="KW-1185">Reference proteome</keyword>
<dbReference type="AlphaFoldDB" id="A0AAE0GVX3"/>
<evidence type="ECO:0000256" key="1">
    <source>
        <dbReference type="SAM" id="MobiDB-lite"/>
    </source>
</evidence>
<proteinExistence type="predicted"/>
<evidence type="ECO:0000313" key="3">
    <source>
        <dbReference type="Proteomes" id="UP001190700"/>
    </source>
</evidence>